<dbReference type="AlphaFoldDB" id="A0A6B8RMS9"/>
<dbReference type="InterPro" id="IPR007445">
    <property type="entry name" value="PilO"/>
</dbReference>
<keyword evidence="2" id="KW-1133">Transmembrane helix</keyword>
<dbReference type="Gene3D" id="3.30.70.60">
    <property type="match status" value="1"/>
</dbReference>
<proteinExistence type="predicted"/>
<dbReference type="EMBL" id="CP034235">
    <property type="protein sequence ID" value="QGQ96686.1"/>
    <property type="molecule type" value="Genomic_DNA"/>
</dbReference>
<evidence type="ECO:0000256" key="2">
    <source>
        <dbReference type="SAM" id="Phobius"/>
    </source>
</evidence>
<keyword evidence="2" id="KW-0472">Membrane</keyword>
<dbReference type="KEGG" id="ppsc:EHS13_18275"/>
<gene>
    <name evidence="3" type="ORF">EHS13_18275</name>
</gene>
<feature type="coiled-coil region" evidence="1">
    <location>
        <begin position="30"/>
        <end position="64"/>
    </location>
</feature>
<evidence type="ECO:0008006" key="5">
    <source>
        <dbReference type="Google" id="ProtNLM"/>
    </source>
</evidence>
<keyword evidence="2" id="KW-0812">Transmembrane</keyword>
<name>A0A6B8RMS9_9BACL</name>
<accession>A0A6B8RMS9</accession>
<keyword evidence="4" id="KW-1185">Reference proteome</keyword>
<evidence type="ECO:0000313" key="4">
    <source>
        <dbReference type="Proteomes" id="UP000426246"/>
    </source>
</evidence>
<dbReference type="GO" id="GO:0043683">
    <property type="term" value="P:type IV pilus assembly"/>
    <property type="evidence" value="ECO:0007669"/>
    <property type="project" value="InterPro"/>
</dbReference>
<organism evidence="3 4">
    <name type="scientific">Paenibacillus psychroresistens</name>
    <dbReference type="NCBI Taxonomy" id="1778678"/>
    <lineage>
        <taxon>Bacteria</taxon>
        <taxon>Bacillati</taxon>
        <taxon>Bacillota</taxon>
        <taxon>Bacilli</taxon>
        <taxon>Bacillales</taxon>
        <taxon>Paenibacillaceae</taxon>
        <taxon>Paenibacillus</taxon>
    </lineage>
</organism>
<feature type="transmembrane region" description="Helical" evidence="2">
    <location>
        <begin position="9"/>
        <end position="28"/>
    </location>
</feature>
<protein>
    <recommendedName>
        <fullName evidence="5">Pilus assembly protein PilO</fullName>
    </recommendedName>
</protein>
<sequence>MGNVRKNRSLLLFCVIILFVGLLAFYYLGFESSKKELETQDSDIKSLNQQITILTKKANEKKAALASFPEKEVQAALPLWDNTEQLTIDLSKTSEKTNVDMNNLTYSLNDVNQLQVLFGSETPVLPSVKEVKISLVLNGTYNQIADWLNEVQMLPRLITIEGFNLEKPLADHITENKISANLSITSYYDPSYKDLVKDILEPTFNN</sequence>
<dbReference type="GO" id="GO:0043107">
    <property type="term" value="P:type IV pilus-dependent motility"/>
    <property type="evidence" value="ECO:0007669"/>
    <property type="project" value="InterPro"/>
</dbReference>
<evidence type="ECO:0000256" key="1">
    <source>
        <dbReference type="SAM" id="Coils"/>
    </source>
</evidence>
<dbReference type="InterPro" id="IPR014717">
    <property type="entry name" value="Transl_elong_EF1B/ribsomal_bS6"/>
</dbReference>
<keyword evidence="1" id="KW-0175">Coiled coil</keyword>
<reference evidence="4" key="1">
    <citation type="submission" date="2018-11" db="EMBL/GenBank/DDBJ databases">
        <title>Complete genome sequence of Paenibacillus sp. ML311-T8.</title>
        <authorList>
            <person name="Nam Y.-D."/>
            <person name="Kang J."/>
            <person name="Chung W.-H."/>
            <person name="Park Y.S."/>
        </authorList>
    </citation>
    <scope>NUCLEOTIDE SEQUENCE [LARGE SCALE GENOMIC DNA]</scope>
    <source>
        <strain evidence="4">ML311-T8</strain>
    </source>
</reference>
<dbReference type="Pfam" id="PF04350">
    <property type="entry name" value="PilO"/>
    <property type="match status" value="1"/>
</dbReference>
<dbReference type="RefSeq" id="WP_155701759.1">
    <property type="nucleotide sequence ID" value="NZ_CP034235.1"/>
</dbReference>
<dbReference type="OrthoDB" id="2594151at2"/>
<dbReference type="Proteomes" id="UP000426246">
    <property type="component" value="Chromosome"/>
</dbReference>
<evidence type="ECO:0000313" key="3">
    <source>
        <dbReference type="EMBL" id="QGQ96686.1"/>
    </source>
</evidence>